<feature type="transmembrane region" description="Helical" evidence="1">
    <location>
        <begin position="25"/>
        <end position="45"/>
    </location>
</feature>
<dbReference type="Proteomes" id="UP001642540">
    <property type="component" value="Unassembled WGS sequence"/>
</dbReference>
<keyword evidence="1" id="KW-0472">Membrane</keyword>
<dbReference type="CDD" id="cd08544">
    <property type="entry name" value="Reeler"/>
    <property type="match status" value="1"/>
</dbReference>
<evidence type="ECO:0000313" key="3">
    <source>
        <dbReference type="EMBL" id="CAL8109544.1"/>
    </source>
</evidence>
<dbReference type="PANTHER" id="PTHR45828">
    <property type="entry name" value="CYTOCHROME B561/FERRIC REDUCTASE TRANSMEMBRANE"/>
    <property type="match status" value="1"/>
</dbReference>
<feature type="domain" description="Reelin" evidence="2">
    <location>
        <begin position="47"/>
        <end position="169"/>
    </location>
</feature>
<dbReference type="InterPro" id="IPR002861">
    <property type="entry name" value="Reeler_dom"/>
</dbReference>
<organism evidence="3 4">
    <name type="scientific">Orchesella dallaii</name>
    <dbReference type="NCBI Taxonomy" id="48710"/>
    <lineage>
        <taxon>Eukaryota</taxon>
        <taxon>Metazoa</taxon>
        <taxon>Ecdysozoa</taxon>
        <taxon>Arthropoda</taxon>
        <taxon>Hexapoda</taxon>
        <taxon>Collembola</taxon>
        <taxon>Entomobryomorpha</taxon>
        <taxon>Entomobryoidea</taxon>
        <taxon>Orchesellidae</taxon>
        <taxon>Orchesellinae</taxon>
        <taxon>Orchesella</taxon>
    </lineage>
</organism>
<accession>A0ABP1QNW2</accession>
<dbReference type="Pfam" id="PF02014">
    <property type="entry name" value="Reeler"/>
    <property type="match status" value="1"/>
</dbReference>
<evidence type="ECO:0000256" key="1">
    <source>
        <dbReference type="SAM" id="Phobius"/>
    </source>
</evidence>
<name>A0ABP1QNW2_9HEXA</name>
<dbReference type="Gene3D" id="2.60.40.4060">
    <property type="entry name" value="Reeler domain"/>
    <property type="match status" value="1"/>
</dbReference>
<comment type="caution">
    <text evidence="3">The sequence shown here is derived from an EMBL/GenBank/DDBJ whole genome shotgun (WGS) entry which is preliminary data.</text>
</comment>
<dbReference type="EMBL" id="CAXLJM020000041">
    <property type="protein sequence ID" value="CAL8109544.1"/>
    <property type="molecule type" value="Genomic_DNA"/>
</dbReference>
<dbReference type="InterPro" id="IPR051237">
    <property type="entry name" value="Ferric-chelate_Red/DefProt"/>
</dbReference>
<keyword evidence="4" id="KW-1185">Reference proteome</keyword>
<gene>
    <name evidence="3" type="ORF">ODALV1_LOCUS13470</name>
</gene>
<keyword evidence="1" id="KW-1133">Transmembrane helix</keyword>
<dbReference type="PANTHER" id="PTHR45828:SF40">
    <property type="entry name" value="REELIN DOMAIN-CONTAINING PROTEIN"/>
    <property type="match status" value="1"/>
</dbReference>
<reference evidence="3 4" key="1">
    <citation type="submission" date="2024-08" db="EMBL/GenBank/DDBJ databases">
        <authorList>
            <person name="Cucini C."/>
            <person name="Frati F."/>
        </authorList>
    </citation>
    <scope>NUCLEOTIDE SEQUENCE [LARGE SCALE GENOMIC DNA]</scope>
</reference>
<dbReference type="PROSITE" id="PS51019">
    <property type="entry name" value="REELIN"/>
    <property type="match status" value="1"/>
</dbReference>
<dbReference type="InterPro" id="IPR042307">
    <property type="entry name" value="Reeler_sf"/>
</dbReference>
<keyword evidence="1" id="KW-0812">Transmembrane</keyword>
<sequence length="169" mass="18377">MPQITSFTSAQSHQILRWKRSGNRGIMITSSIALILKVMLAFLTICSEPTSAFPDGAPGEACTRHKPNHGGSAQPLSSLPFYVTASSSTYGPGQTIALKIVGKPGVYFKGFFVQASDERGRWVGSFEPTDFSVSHPECAATTHSENHEKEEVTLVWHAPKDSHGTVRFL</sequence>
<proteinExistence type="predicted"/>
<protein>
    <recommendedName>
        <fullName evidence="2">Reelin domain-containing protein</fullName>
    </recommendedName>
</protein>
<evidence type="ECO:0000313" key="4">
    <source>
        <dbReference type="Proteomes" id="UP001642540"/>
    </source>
</evidence>
<evidence type="ECO:0000259" key="2">
    <source>
        <dbReference type="PROSITE" id="PS51019"/>
    </source>
</evidence>